<sequence length="87" mass="10182">TALDTFHFSDHSESNVQDWLDICYYKSEPFNFCALETIDGILKLAQCLGSERVVFDRIDRILGESWYNAHEFGRNMILCNRYALQNL</sequence>
<protein>
    <submittedName>
        <fullName evidence="1">Uncharacterized protein</fullName>
    </submittedName>
</protein>
<keyword evidence="2" id="KW-1185">Reference proteome</keyword>
<proteinExistence type="predicted"/>
<feature type="non-terminal residue" evidence="1">
    <location>
        <position position="1"/>
    </location>
</feature>
<dbReference type="Proteomes" id="UP001432322">
    <property type="component" value="Unassembled WGS sequence"/>
</dbReference>
<reference evidence="1" key="1">
    <citation type="submission" date="2023-10" db="EMBL/GenBank/DDBJ databases">
        <title>Genome assembly of Pristionchus species.</title>
        <authorList>
            <person name="Yoshida K."/>
            <person name="Sommer R.J."/>
        </authorList>
    </citation>
    <scope>NUCLEOTIDE SEQUENCE</scope>
    <source>
        <strain evidence="1">RS5133</strain>
    </source>
</reference>
<gene>
    <name evidence="1" type="ORF">PFISCL1PPCAC_18197</name>
</gene>
<evidence type="ECO:0000313" key="2">
    <source>
        <dbReference type="Proteomes" id="UP001432322"/>
    </source>
</evidence>
<name>A0AAV5W579_9BILA</name>
<comment type="caution">
    <text evidence="1">The sequence shown here is derived from an EMBL/GenBank/DDBJ whole genome shotgun (WGS) entry which is preliminary data.</text>
</comment>
<dbReference type="EMBL" id="BTSY01000005">
    <property type="protein sequence ID" value="GMT26900.1"/>
    <property type="molecule type" value="Genomic_DNA"/>
</dbReference>
<organism evidence="1 2">
    <name type="scientific">Pristionchus fissidentatus</name>
    <dbReference type="NCBI Taxonomy" id="1538716"/>
    <lineage>
        <taxon>Eukaryota</taxon>
        <taxon>Metazoa</taxon>
        <taxon>Ecdysozoa</taxon>
        <taxon>Nematoda</taxon>
        <taxon>Chromadorea</taxon>
        <taxon>Rhabditida</taxon>
        <taxon>Rhabditina</taxon>
        <taxon>Diplogasteromorpha</taxon>
        <taxon>Diplogasteroidea</taxon>
        <taxon>Neodiplogasteridae</taxon>
        <taxon>Pristionchus</taxon>
    </lineage>
</organism>
<dbReference type="AlphaFoldDB" id="A0AAV5W579"/>
<evidence type="ECO:0000313" key="1">
    <source>
        <dbReference type="EMBL" id="GMT26900.1"/>
    </source>
</evidence>
<feature type="non-terminal residue" evidence="1">
    <location>
        <position position="87"/>
    </location>
</feature>
<accession>A0AAV5W579</accession>